<sequence>MSRSRSSGTPAPSPIAFTATVKAFLAPSRKLGDDTTNLQFPGKYPGVNRRQDEKSFT</sequence>
<name>Q5N8D4_ORYSJ</name>
<organism evidence="2">
    <name type="scientific">Oryza sativa subsp. japonica</name>
    <name type="common">Rice</name>
    <dbReference type="NCBI Taxonomy" id="39947"/>
    <lineage>
        <taxon>Eukaryota</taxon>
        <taxon>Viridiplantae</taxon>
        <taxon>Streptophyta</taxon>
        <taxon>Embryophyta</taxon>
        <taxon>Tracheophyta</taxon>
        <taxon>Spermatophyta</taxon>
        <taxon>Magnoliopsida</taxon>
        <taxon>Liliopsida</taxon>
        <taxon>Poales</taxon>
        <taxon>Poaceae</taxon>
        <taxon>BOP clade</taxon>
        <taxon>Oryzoideae</taxon>
        <taxon>Oryzeae</taxon>
        <taxon>Oryzinae</taxon>
        <taxon>Oryza</taxon>
        <taxon>Oryza sativa</taxon>
    </lineage>
</organism>
<gene>
    <name evidence="2" type="primary">B1142C05.24</name>
</gene>
<dbReference type="Proteomes" id="UP000817658">
    <property type="component" value="Chromosome 1"/>
</dbReference>
<evidence type="ECO:0000313" key="2">
    <source>
        <dbReference type="EMBL" id="BAD82275.1"/>
    </source>
</evidence>
<protein>
    <submittedName>
        <fullName evidence="2">Uncharacterized protein</fullName>
    </submittedName>
</protein>
<proteinExistence type="predicted"/>
<feature type="region of interest" description="Disordered" evidence="1">
    <location>
        <begin position="30"/>
        <end position="57"/>
    </location>
</feature>
<reference evidence="2" key="1">
    <citation type="journal article" date="2002" name="Nature">
        <title>The genome sequence and structure of rice chromosome 1.</title>
        <authorList>
            <person name="Sasaki T."/>
            <person name="Matsumoto T."/>
            <person name="Yamamoto K."/>
            <person name="Sakata K."/>
            <person name="Baba T."/>
            <person name="Katayose Y."/>
            <person name="Wu J."/>
            <person name="Niimura Y."/>
            <person name="Cheng Z."/>
            <person name="Nagamura Y."/>
            <person name="Antonio B.A."/>
            <person name="Kanamori H."/>
            <person name="Hosokawa S."/>
            <person name="Masukawa M."/>
            <person name="Arikawa K."/>
            <person name="Chiden Y."/>
            <person name="Hayashi M."/>
            <person name="Okamoto M."/>
            <person name="Ando T."/>
            <person name="Aoki H."/>
            <person name="Arita K."/>
            <person name="Hamada M."/>
            <person name="Harada C."/>
            <person name="Hijishita S."/>
            <person name="Honda M."/>
            <person name="Ichikawa Y."/>
            <person name="Idonuma A."/>
            <person name="Iijima M."/>
            <person name="Ikeda M."/>
            <person name="Ikeno M."/>
            <person name="Itoh S."/>
            <person name="Itoh T."/>
            <person name="Itoh Y."/>
            <person name="Itoh Y."/>
            <person name="Iwabuchi A."/>
            <person name="Kamiya K."/>
            <person name="Karasawa W."/>
            <person name="Katagiri S."/>
            <person name="Kikuta A."/>
            <person name="Kobayashi N."/>
            <person name="Kono I."/>
            <person name="Machita K."/>
            <person name="Maehara T."/>
            <person name="Mizuno H."/>
            <person name="Mizubayashi T."/>
            <person name="Mukai Y."/>
            <person name="Nagasaki H."/>
            <person name="Nakashima M."/>
            <person name="Nakama Y."/>
            <person name="Nakamichi Y."/>
            <person name="Nakamura M."/>
            <person name="Namiki N."/>
            <person name="Negishi M."/>
            <person name="Ohta I."/>
            <person name="Ono N."/>
            <person name="Saji S."/>
            <person name="Sakai K."/>
            <person name="Shibata M."/>
            <person name="Shimokawa T."/>
            <person name="Shomura A."/>
            <person name="Song J."/>
            <person name="Takazaki Y."/>
            <person name="Terasawa K."/>
            <person name="Tsuji K."/>
            <person name="Waki K."/>
            <person name="Yamagata H."/>
            <person name="Yamane H."/>
            <person name="Yoshiki S."/>
            <person name="Yoshihara R."/>
            <person name="Yukawa K."/>
            <person name="Zhong H."/>
            <person name="Iwama H."/>
            <person name="Endo T."/>
            <person name="Ito H."/>
            <person name="Hahn J.H."/>
            <person name="Kim H.I."/>
            <person name="Eun M.Y."/>
            <person name="Yano M."/>
            <person name="Jiang J."/>
            <person name="Gojobori T."/>
        </authorList>
    </citation>
    <scope>NUCLEOTIDE SEQUENCE [LARGE SCALE GENOMIC DNA]</scope>
</reference>
<dbReference type="EMBL" id="AP003410">
    <property type="protein sequence ID" value="BAD82275.1"/>
    <property type="molecule type" value="Genomic_DNA"/>
</dbReference>
<dbReference type="AlphaFoldDB" id="Q5N8D4"/>
<evidence type="ECO:0000256" key="1">
    <source>
        <dbReference type="SAM" id="MobiDB-lite"/>
    </source>
</evidence>
<accession>Q5N8D4</accession>